<feature type="non-terminal residue" evidence="1">
    <location>
        <position position="1"/>
    </location>
</feature>
<comment type="caution">
    <text evidence="1">The sequence shown here is derived from an EMBL/GenBank/DDBJ whole genome shotgun (WGS) entry which is preliminary data.</text>
</comment>
<protein>
    <submittedName>
        <fullName evidence="1">Uncharacterized protein</fullName>
    </submittedName>
</protein>
<dbReference type="AlphaFoldDB" id="A0A4Y1ZP09"/>
<keyword evidence="2" id="KW-1185">Reference proteome</keyword>
<dbReference type="OrthoDB" id="6760986at2759"/>
<evidence type="ECO:0000313" key="1">
    <source>
        <dbReference type="EMBL" id="GBL60933.1"/>
    </source>
</evidence>
<sequence>KKPSNAYSATIFRRISPLKKYDAELQKYFEFELAPFPLSLFDEGGLRKTRKSVFNYLFSTATDLFLTSACYVVDGGFLLHRVLWQTKESFSFILKKYVDYTKKHFTEGTTIVFDDYPEDAAKSTKSVESFRRTKKYIAGYVMFDKSISATMFQEKVLSYDKNKQRLINMLCFKFQKGFVVKQAEEDAAYLIKSALEIEKWSQVLWLLVLMAASTNSEIFSS</sequence>
<reference evidence="1 2" key="1">
    <citation type="journal article" date="2019" name="Sci. Rep.">
        <title>Orb-weaving spider Araneus ventricosus genome elucidates the spidroin gene catalogue.</title>
        <authorList>
            <person name="Kono N."/>
            <person name="Nakamura H."/>
            <person name="Ohtoshi R."/>
            <person name="Moran D.A.P."/>
            <person name="Shinohara A."/>
            <person name="Yoshida Y."/>
            <person name="Fujiwara M."/>
            <person name="Mori M."/>
            <person name="Tomita M."/>
            <person name="Arakawa K."/>
        </authorList>
    </citation>
    <scope>NUCLEOTIDE SEQUENCE [LARGE SCALE GENOMIC DNA]</scope>
</reference>
<evidence type="ECO:0000313" key="2">
    <source>
        <dbReference type="Proteomes" id="UP000499080"/>
    </source>
</evidence>
<organism evidence="1 2">
    <name type="scientific">Araneus ventricosus</name>
    <name type="common">Orbweaver spider</name>
    <name type="synonym">Epeira ventricosa</name>
    <dbReference type="NCBI Taxonomy" id="182803"/>
    <lineage>
        <taxon>Eukaryota</taxon>
        <taxon>Metazoa</taxon>
        <taxon>Ecdysozoa</taxon>
        <taxon>Arthropoda</taxon>
        <taxon>Chelicerata</taxon>
        <taxon>Arachnida</taxon>
        <taxon>Araneae</taxon>
        <taxon>Araneomorphae</taxon>
        <taxon>Entelegynae</taxon>
        <taxon>Araneoidea</taxon>
        <taxon>Araneidae</taxon>
        <taxon>Araneus</taxon>
    </lineage>
</organism>
<gene>
    <name evidence="1" type="ORF">AVEN_169786_1</name>
</gene>
<name>A0A4Y1ZP09_ARAVE</name>
<dbReference type="EMBL" id="BGPR01151803">
    <property type="protein sequence ID" value="GBL60933.1"/>
    <property type="molecule type" value="Genomic_DNA"/>
</dbReference>
<accession>A0A4Y1ZP09</accession>
<proteinExistence type="predicted"/>
<dbReference type="Proteomes" id="UP000499080">
    <property type="component" value="Unassembled WGS sequence"/>
</dbReference>